<proteinExistence type="predicted"/>
<keyword evidence="2" id="KW-1185">Reference proteome</keyword>
<organism evidence="1 2">
    <name type="scientific">Corchorus olitorius</name>
    <dbReference type="NCBI Taxonomy" id="93759"/>
    <lineage>
        <taxon>Eukaryota</taxon>
        <taxon>Viridiplantae</taxon>
        <taxon>Streptophyta</taxon>
        <taxon>Embryophyta</taxon>
        <taxon>Tracheophyta</taxon>
        <taxon>Spermatophyta</taxon>
        <taxon>Magnoliopsida</taxon>
        <taxon>eudicotyledons</taxon>
        <taxon>Gunneridae</taxon>
        <taxon>Pentapetalae</taxon>
        <taxon>rosids</taxon>
        <taxon>malvids</taxon>
        <taxon>Malvales</taxon>
        <taxon>Malvaceae</taxon>
        <taxon>Grewioideae</taxon>
        <taxon>Apeibeae</taxon>
        <taxon>Corchorus</taxon>
    </lineage>
</organism>
<sequence>MCAMKETVNRGTCLRENGDKREWCVEGSYPNWDKDEEEYSESMWAVSWPSR</sequence>
<accession>A0A1R3HC84</accession>
<dbReference type="Proteomes" id="UP000187203">
    <property type="component" value="Unassembled WGS sequence"/>
</dbReference>
<dbReference type="EMBL" id="AWUE01020490">
    <property type="protein sequence ID" value="OMO67974.1"/>
    <property type="molecule type" value="Genomic_DNA"/>
</dbReference>
<dbReference type="AlphaFoldDB" id="A0A1R3HC84"/>
<comment type="caution">
    <text evidence="1">The sequence shown here is derived from an EMBL/GenBank/DDBJ whole genome shotgun (WGS) entry which is preliminary data.</text>
</comment>
<evidence type="ECO:0000313" key="1">
    <source>
        <dbReference type="EMBL" id="OMO67974.1"/>
    </source>
</evidence>
<gene>
    <name evidence="1" type="ORF">COLO4_29955</name>
</gene>
<reference evidence="2" key="1">
    <citation type="submission" date="2013-09" db="EMBL/GenBank/DDBJ databases">
        <title>Corchorus olitorius genome sequencing.</title>
        <authorList>
            <person name="Alam M."/>
            <person name="Haque M.S."/>
            <person name="Islam M.S."/>
            <person name="Emdad E.M."/>
            <person name="Islam M.M."/>
            <person name="Ahmed B."/>
            <person name="Halim A."/>
            <person name="Hossen Q.M.M."/>
            <person name="Hossain M.Z."/>
            <person name="Ahmed R."/>
            <person name="Khan M.M."/>
            <person name="Islam R."/>
            <person name="Rashid M.M."/>
            <person name="Khan S.A."/>
            <person name="Rahman M.S."/>
            <person name="Alam M."/>
            <person name="Yahiya A.S."/>
            <person name="Khan M.S."/>
            <person name="Azam M.S."/>
            <person name="Haque T."/>
            <person name="Lashkar M.Z.H."/>
            <person name="Akhand A.I."/>
            <person name="Morshed G."/>
            <person name="Roy S."/>
            <person name="Uddin K.S."/>
            <person name="Rabeya T."/>
            <person name="Hossain A.S."/>
            <person name="Chowdhury A."/>
            <person name="Snigdha A.R."/>
            <person name="Mortoza M.S."/>
            <person name="Matin S.A."/>
            <person name="Hoque S.M.E."/>
            <person name="Islam M.K."/>
            <person name="Roy D.K."/>
            <person name="Haider R."/>
            <person name="Moosa M.M."/>
            <person name="Elias S.M."/>
            <person name="Hasan A.M."/>
            <person name="Jahan S."/>
            <person name="Shafiuddin M."/>
            <person name="Mahmood N."/>
            <person name="Shommy N.S."/>
        </authorList>
    </citation>
    <scope>NUCLEOTIDE SEQUENCE [LARGE SCALE GENOMIC DNA]</scope>
    <source>
        <strain evidence="2">cv. O-4</strain>
    </source>
</reference>
<evidence type="ECO:0000313" key="2">
    <source>
        <dbReference type="Proteomes" id="UP000187203"/>
    </source>
</evidence>
<name>A0A1R3HC84_9ROSI</name>
<protein>
    <submittedName>
        <fullName evidence="1">Uncharacterized protein</fullName>
    </submittedName>
</protein>